<keyword evidence="8" id="KW-1185">Reference proteome</keyword>
<dbReference type="GO" id="GO:0004252">
    <property type="term" value="F:serine-type endopeptidase activity"/>
    <property type="evidence" value="ECO:0007669"/>
    <property type="project" value="InterPro"/>
</dbReference>
<comment type="similarity">
    <text evidence="1 5">Belongs to the peptidase S8 family.</text>
</comment>
<dbReference type="InterPro" id="IPR036852">
    <property type="entry name" value="Peptidase_S8/S53_dom_sf"/>
</dbReference>
<comment type="caution">
    <text evidence="5">Lacks conserved residue(s) required for the propagation of feature annotation.</text>
</comment>
<dbReference type="SUPFAM" id="SSF52743">
    <property type="entry name" value="Subtilisin-like"/>
    <property type="match status" value="1"/>
</dbReference>
<evidence type="ECO:0000313" key="8">
    <source>
        <dbReference type="Proteomes" id="UP000007110"/>
    </source>
</evidence>
<keyword evidence="2" id="KW-0645">Protease</keyword>
<reference evidence="8" key="1">
    <citation type="submission" date="2015-02" db="EMBL/GenBank/DDBJ databases">
        <title>Genome sequencing for Strongylocentrotus purpuratus.</title>
        <authorList>
            <person name="Murali S."/>
            <person name="Liu Y."/>
            <person name="Vee V."/>
            <person name="English A."/>
            <person name="Wang M."/>
            <person name="Skinner E."/>
            <person name="Han Y."/>
            <person name="Muzny D.M."/>
            <person name="Worley K.C."/>
            <person name="Gibbs R.A."/>
        </authorList>
    </citation>
    <scope>NUCLEOTIDE SEQUENCE</scope>
</reference>
<proteinExistence type="inferred from homology"/>
<dbReference type="InterPro" id="IPR050131">
    <property type="entry name" value="Peptidase_S8_subtilisin-like"/>
</dbReference>
<dbReference type="PROSITE" id="PS51892">
    <property type="entry name" value="SUBTILASE"/>
    <property type="match status" value="1"/>
</dbReference>
<evidence type="ECO:0000259" key="6">
    <source>
        <dbReference type="Pfam" id="PF00082"/>
    </source>
</evidence>
<dbReference type="InterPro" id="IPR023828">
    <property type="entry name" value="Peptidase_S8_Ser-AS"/>
</dbReference>
<dbReference type="PANTHER" id="PTHR43806:SF58">
    <property type="entry name" value="ALKALINE PROTEASE 1-RELATED"/>
    <property type="match status" value="1"/>
</dbReference>
<dbReference type="Pfam" id="PF00082">
    <property type="entry name" value="Peptidase_S8"/>
    <property type="match status" value="1"/>
</dbReference>
<protein>
    <recommendedName>
        <fullName evidence="6">Peptidase S8/S53 domain-containing protein</fullName>
    </recommendedName>
</protein>
<evidence type="ECO:0000256" key="2">
    <source>
        <dbReference type="ARBA" id="ARBA00022670"/>
    </source>
</evidence>
<dbReference type="GO" id="GO:0006508">
    <property type="term" value="P:proteolysis"/>
    <property type="evidence" value="ECO:0007669"/>
    <property type="project" value="UniProtKB-KW"/>
</dbReference>
<dbReference type="GeneID" id="115928008"/>
<keyword evidence="3" id="KW-0378">Hydrolase</keyword>
<evidence type="ECO:0000256" key="3">
    <source>
        <dbReference type="ARBA" id="ARBA00022801"/>
    </source>
</evidence>
<dbReference type="AlphaFoldDB" id="A0A7M7PDW3"/>
<evidence type="ECO:0000256" key="4">
    <source>
        <dbReference type="ARBA" id="ARBA00022825"/>
    </source>
</evidence>
<dbReference type="InParanoid" id="A0A7M7PDW3"/>
<dbReference type="InterPro" id="IPR000209">
    <property type="entry name" value="Peptidase_S8/S53_dom"/>
</dbReference>
<dbReference type="EnsemblMetazoa" id="XM_030994509">
    <property type="protein sequence ID" value="XP_030850369"/>
    <property type="gene ID" value="LOC115928008"/>
</dbReference>
<dbReference type="RefSeq" id="XP_030850369.1">
    <property type="nucleotide sequence ID" value="XM_030994509.1"/>
</dbReference>
<dbReference type="KEGG" id="spu:115928008"/>
<feature type="domain" description="Peptidase S8/S53" evidence="6">
    <location>
        <begin position="6"/>
        <end position="86"/>
    </location>
</feature>
<evidence type="ECO:0000256" key="1">
    <source>
        <dbReference type="ARBA" id="ARBA00011073"/>
    </source>
</evidence>
<keyword evidence="4" id="KW-0720">Serine protease</keyword>
<dbReference type="Gene3D" id="3.40.50.200">
    <property type="entry name" value="Peptidase S8/S53 domain"/>
    <property type="match status" value="1"/>
</dbReference>
<dbReference type="PROSITE" id="PS00138">
    <property type="entry name" value="SUBTILASE_SER"/>
    <property type="match status" value="1"/>
</dbReference>
<dbReference type="OrthoDB" id="1896086at2759"/>
<name>A0A7M7PDW3_STRPU</name>
<reference evidence="7" key="2">
    <citation type="submission" date="2021-01" db="UniProtKB">
        <authorList>
            <consortium name="EnsemblMetazoa"/>
        </authorList>
    </citation>
    <scope>IDENTIFICATION</scope>
</reference>
<dbReference type="Proteomes" id="UP000007110">
    <property type="component" value="Unassembled WGS sequence"/>
</dbReference>
<organism evidence="7 8">
    <name type="scientific">Strongylocentrotus purpuratus</name>
    <name type="common">Purple sea urchin</name>
    <dbReference type="NCBI Taxonomy" id="7668"/>
    <lineage>
        <taxon>Eukaryota</taxon>
        <taxon>Metazoa</taxon>
        <taxon>Echinodermata</taxon>
        <taxon>Eleutherozoa</taxon>
        <taxon>Echinozoa</taxon>
        <taxon>Echinoidea</taxon>
        <taxon>Euechinoidea</taxon>
        <taxon>Echinacea</taxon>
        <taxon>Camarodonta</taxon>
        <taxon>Echinidea</taxon>
        <taxon>Strongylocentrotidae</taxon>
        <taxon>Strongylocentrotus</taxon>
    </lineage>
</organism>
<dbReference type="PANTHER" id="PTHR43806">
    <property type="entry name" value="PEPTIDASE S8"/>
    <property type="match status" value="1"/>
</dbReference>
<accession>A0A7M7PDW3</accession>
<sequence length="118" mass="12093">MNGASDDRIGISNYGPCVDIYAPARNIDLAAPSGSSNSNYLRSSGTSFATPAVAGAAAMILSTTSLTPTGSETMTDLVLDILIATSAKDKLTSLPASNAAVLPSFNRLLNVVSNTYYA</sequence>
<evidence type="ECO:0000313" key="7">
    <source>
        <dbReference type="EnsemblMetazoa" id="XP_030850369"/>
    </source>
</evidence>
<evidence type="ECO:0000256" key="5">
    <source>
        <dbReference type="PROSITE-ProRule" id="PRU01240"/>
    </source>
</evidence>